<dbReference type="Gene3D" id="2.10.90.10">
    <property type="entry name" value="Cystine-knot cytokines"/>
    <property type="match status" value="2"/>
</dbReference>
<comment type="subcellular location">
    <subcellularLocation>
        <location evidence="1">Secreted</location>
    </subcellularLocation>
</comment>
<accession>A0ABY7E406</accession>
<evidence type="ECO:0000256" key="2">
    <source>
        <dbReference type="ARBA" id="ARBA00007236"/>
    </source>
</evidence>
<sequence>PNMLFDMIIGALVAASLVTTALCRGLTRHEDVASCTEPDDDLLRLNFENDVHESFLLLETNNHRHSIDIERFKSIKRSHLRGDNSTCSAVENGAISGHVSEMSLCRWHHVLNFDANRRPMTLVEAKCNCNRRHNCSADIEGSRCQPVHYYVRVLRKAGCDRTTGKYVYRYAVEPIVIGCTCVKYVVFVCIYMCGISDASRASEECEEPPTINRDGLNFEDITTFFTFSGLPNYIPNHAESFDSVPERYIDNSTSHYFGPRTCHKPFVAAEGRLLRHRRRANTINNIAACSWAYIKNTDENRIPKVLLETKCLCPDPGLENSVCAEVVHQVKVLRRVGCENGQYVYATINENINVACVAVRLPTGELTGSDHERMIE</sequence>
<feature type="chain" id="PRO_5045347211" evidence="5">
    <location>
        <begin position="24"/>
        <end position="376"/>
    </location>
</feature>
<evidence type="ECO:0000256" key="4">
    <source>
        <dbReference type="ARBA" id="ARBA00022729"/>
    </source>
</evidence>
<keyword evidence="4 5" id="KW-0732">Signal</keyword>
<comment type="similarity">
    <text evidence="2">Belongs to the IL-17 family.</text>
</comment>
<proteinExistence type="inferred from homology"/>
<evidence type="ECO:0000256" key="1">
    <source>
        <dbReference type="ARBA" id="ARBA00004613"/>
    </source>
</evidence>
<dbReference type="InterPro" id="IPR010345">
    <property type="entry name" value="IL-17_fam"/>
</dbReference>
<keyword evidence="7" id="KW-1185">Reference proteome</keyword>
<evidence type="ECO:0000256" key="3">
    <source>
        <dbReference type="ARBA" id="ARBA00022525"/>
    </source>
</evidence>
<keyword evidence="3" id="KW-0964">Secreted</keyword>
<evidence type="ECO:0000313" key="7">
    <source>
        <dbReference type="Proteomes" id="UP001164746"/>
    </source>
</evidence>
<dbReference type="InterPro" id="IPR029034">
    <property type="entry name" value="Cystine-knot_cytokine"/>
</dbReference>
<dbReference type="Pfam" id="PF06083">
    <property type="entry name" value="IL17"/>
    <property type="match status" value="2"/>
</dbReference>
<evidence type="ECO:0000313" key="6">
    <source>
        <dbReference type="EMBL" id="WAR03552.1"/>
    </source>
</evidence>
<feature type="signal peptide" evidence="5">
    <location>
        <begin position="1"/>
        <end position="23"/>
    </location>
</feature>
<protein>
    <submittedName>
        <fullName evidence="6">Uncharacterized protein</fullName>
    </submittedName>
</protein>
<organism evidence="6 7">
    <name type="scientific">Mya arenaria</name>
    <name type="common">Soft-shell clam</name>
    <dbReference type="NCBI Taxonomy" id="6604"/>
    <lineage>
        <taxon>Eukaryota</taxon>
        <taxon>Metazoa</taxon>
        <taxon>Spiralia</taxon>
        <taxon>Lophotrochozoa</taxon>
        <taxon>Mollusca</taxon>
        <taxon>Bivalvia</taxon>
        <taxon>Autobranchia</taxon>
        <taxon>Heteroconchia</taxon>
        <taxon>Euheterodonta</taxon>
        <taxon>Imparidentia</taxon>
        <taxon>Neoheterodontei</taxon>
        <taxon>Myida</taxon>
        <taxon>Myoidea</taxon>
        <taxon>Myidae</taxon>
        <taxon>Mya</taxon>
    </lineage>
</organism>
<gene>
    <name evidence="6" type="ORF">MAR_010110</name>
</gene>
<dbReference type="Proteomes" id="UP001164746">
    <property type="component" value="Chromosome 4"/>
</dbReference>
<dbReference type="EMBL" id="CP111015">
    <property type="protein sequence ID" value="WAR03552.1"/>
    <property type="molecule type" value="Genomic_DNA"/>
</dbReference>
<dbReference type="SUPFAM" id="SSF57501">
    <property type="entry name" value="Cystine-knot cytokines"/>
    <property type="match status" value="2"/>
</dbReference>
<reference evidence="6" key="1">
    <citation type="submission" date="2022-11" db="EMBL/GenBank/DDBJ databases">
        <title>Centuries of genome instability and evolution in soft-shell clam transmissible cancer (bioRxiv).</title>
        <authorList>
            <person name="Hart S.F.M."/>
            <person name="Yonemitsu M.A."/>
            <person name="Giersch R.M."/>
            <person name="Beal B.F."/>
            <person name="Arriagada G."/>
            <person name="Davis B.W."/>
            <person name="Ostrander E.A."/>
            <person name="Goff S.P."/>
            <person name="Metzger M.J."/>
        </authorList>
    </citation>
    <scope>NUCLEOTIDE SEQUENCE</scope>
    <source>
        <strain evidence="6">MELC-2E11</strain>
        <tissue evidence="6">Siphon/mantle</tissue>
    </source>
</reference>
<name>A0ABY7E406_MYAAR</name>
<evidence type="ECO:0000256" key="5">
    <source>
        <dbReference type="SAM" id="SignalP"/>
    </source>
</evidence>
<feature type="non-terminal residue" evidence="6">
    <location>
        <position position="376"/>
    </location>
</feature>